<dbReference type="RefSeq" id="WP_264326661.1">
    <property type="nucleotide sequence ID" value="NZ_JADEXQ010000077.1"/>
</dbReference>
<organism evidence="8 9">
    <name type="scientific">Romeriopsis navalis LEGE 11480</name>
    <dbReference type="NCBI Taxonomy" id="2777977"/>
    <lineage>
        <taxon>Bacteria</taxon>
        <taxon>Bacillati</taxon>
        <taxon>Cyanobacteriota</taxon>
        <taxon>Cyanophyceae</taxon>
        <taxon>Leptolyngbyales</taxon>
        <taxon>Leptolyngbyaceae</taxon>
        <taxon>Romeriopsis</taxon>
        <taxon>Romeriopsis navalis</taxon>
    </lineage>
</organism>
<evidence type="ECO:0000256" key="5">
    <source>
        <dbReference type="SAM" id="MobiDB-lite"/>
    </source>
</evidence>
<dbReference type="PANTHER" id="PTHR14948:SF44">
    <property type="entry name" value="PROLINE-RICH TRANSMEMBRANE PROTEIN 1-LIKE"/>
    <property type="match status" value="1"/>
</dbReference>
<sequence>MAQIFISYSRKDEPAVSGLSEAFDELGHSVWFDHELSGGQDWWDQILTNICACDIFVFVLSPNSLNSTACKREYVYAGELHKRILPILVAEGVSPNLLPGILSQIQFVDYRSPDHMAALKLAKALNSLPDALPLPDPLPDPPKIPVSYLSSLTQKIEADSLNFEEQSSILFDLKRALEANDTKQDAMTLLRKFRVRRDLLATIGDEIDQLVGKLGSNPKTTAKAATSKSSSKTSQPNQHSKNAYSASSYQSSGTVASGNTSQGKPPDYTLQAVLLFLFGMPFSFLPSCLAVPAVVFSLQTQSKYKQGDIEGAFKAAKHSKNFCIAALALLIIMLCLVILYVLMIAIASASM</sequence>
<evidence type="ECO:0000259" key="7">
    <source>
        <dbReference type="PROSITE" id="PS50104"/>
    </source>
</evidence>
<dbReference type="InterPro" id="IPR000157">
    <property type="entry name" value="TIR_dom"/>
</dbReference>
<dbReference type="PROSITE" id="PS50104">
    <property type="entry name" value="TIR"/>
    <property type="match status" value="1"/>
</dbReference>
<dbReference type="AlphaFoldDB" id="A0A928Z4J4"/>
<dbReference type="GO" id="GO:0007165">
    <property type="term" value="P:signal transduction"/>
    <property type="evidence" value="ECO:0007669"/>
    <property type="project" value="InterPro"/>
</dbReference>
<feature type="domain" description="TIR" evidence="7">
    <location>
        <begin position="1"/>
        <end position="125"/>
    </location>
</feature>
<dbReference type="PANTHER" id="PTHR14948">
    <property type="entry name" value="NG5"/>
    <property type="match status" value="1"/>
</dbReference>
<evidence type="ECO:0000256" key="4">
    <source>
        <dbReference type="ARBA" id="ARBA00023136"/>
    </source>
</evidence>
<dbReference type="Pfam" id="PF13676">
    <property type="entry name" value="TIR_2"/>
    <property type="match status" value="1"/>
</dbReference>
<feature type="transmembrane region" description="Helical" evidence="6">
    <location>
        <begin position="322"/>
        <end position="347"/>
    </location>
</feature>
<dbReference type="SMART" id="SM00255">
    <property type="entry name" value="TIR"/>
    <property type="match status" value="1"/>
</dbReference>
<feature type="transmembrane region" description="Helical" evidence="6">
    <location>
        <begin position="272"/>
        <end position="296"/>
    </location>
</feature>
<keyword evidence="9" id="KW-1185">Reference proteome</keyword>
<evidence type="ECO:0000256" key="2">
    <source>
        <dbReference type="ARBA" id="ARBA00022692"/>
    </source>
</evidence>
<dbReference type="InterPro" id="IPR007593">
    <property type="entry name" value="CD225/Dispanin_fam"/>
</dbReference>
<evidence type="ECO:0000256" key="6">
    <source>
        <dbReference type="SAM" id="Phobius"/>
    </source>
</evidence>
<feature type="compositionally biased region" description="Polar residues" evidence="5">
    <location>
        <begin position="235"/>
        <end position="249"/>
    </location>
</feature>
<proteinExistence type="predicted"/>
<evidence type="ECO:0000313" key="9">
    <source>
        <dbReference type="Proteomes" id="UP000625316"/>
    </source>
</evidence>
<feature type="compositionally biased region" description="Low complexity" evidence="5">
    <location>
        <begin position="219"/>
        <end position="234"/>
    </location>
</feature>
<feature type="region of interest" description="Disordered" evidence="5">
    <location>
        <begin position="214"/>
        <end position="249"/>
    </location>
</feature>
<dbReference type="GO" id="GO:0016020">
    <property type="term" value="C:membrane"/>
    <property type="evidence" value="ECO:0007669"/>
    <property type="project" value="UniProtKB-SubCell"/>
</dbReference>
<evidence type="ECO:0000256" key="3">
    <source>
        <dbReference type="ARBA" id="ARBA00022989"/>
    </source>
</evidence>
<protein>
    <submittedName>
        <fullName evidence="8">TIR domain-containing protein</fullName>
    </submittedName>
</protein>
<keyword evidence="2 6" id="KW-0812">Transmembrane</keyword>
<dbReference type="InterPro" id="IPR035897">
    <property type="entry name" value="Toll_tir_struct_dom_sf"/>
</dbReference>
<dbReference type="InterPro" id="IPR051423">
    <property type="entry name" value="CD225/Dispanin"/>
</dbReference>
<keyword evidence="4 6" id="KW-0472">Membrane</keyword>
<dbReference type="Gene3D" id="3.40.50.10140">
    <property type="entry name" value="Toll/interleukin-1 receptor homology (TIR) domain"/>
    <property type="match status" value="1"/>
</dbReference>
<comment type="caution">
    <text evidence="8">The sequence shown here is derived from an EMBL/GenBank/DDBJ whole genome shotgun (WGS) entry which is preliminary data.</text>
</comment>
<reference evidence="8" key="1">
    <citation type="submission" date="2020-10" db="EMBL/GenBank/DDBJ databases">
        <authorList>
            <person name="Castelo-Branco R."/>
            <person name="Eusebio N."/>
            <person name="Adriana R."/>
            <person name="Vieira A."/>
            <person name="Brugerolle De Fraissinette N."/>
            <person name="Rezende De Castro R."/>
            <person name="Schneider M.P."/>
            <person name="Vasconcelos V."/>
            <person name="Leao P.N."/>
        </authorList>
    </citation>
    <scope>NUCLEOTIDE SEQUENCE</scope>
    <source>
        <strain evidence="8">LEGE 11480</strain>
    </source>
</reference>
<accession>A0A928Z4J4</accession>
<dbReference type="EMBL" id="JADEXQ010000077">
    <property type="protein sequence ID" value="MBE9031834.1"/>
    <property type="molecule type" value="Genomic_DNA"/>
</dbReference>
<evidence type="ECO:0000256" key="1">
    <source>
        <dbReference type="ARBA" id="ARBA00004370"/>
    </source>
</evidence>
<dbReference type="Pfam" id="PF04505">
    <property type="entry name" value="CD225"/>
    <property type="match status" value="1"/>
</dbReference>
<name>A0A928Z4J4_9CYAN</name>
<gene>
    <name evidence="8" type="ORF">IQ266_19035</name>
</gene>
<dbReference type="Proteomes" id="UP000625316">
    <property type="component" value="Unassembled WGS sequence"/>
</dbReference>
<evidence type="ECO:0000313" key="8">
    <source>
        <dbReference type="EMBL" id="MBE9031834.1"/>
    </source>
</evidence>
<comment type="subcellular location">
    <subcellularLocation>
        <location evidence="1">Membrane</location>
    </subcellularLocation>
</comment>
<dbReference type="SUPFAM" id="SSF52200">
    <property type="entry name" value="Toll/Interleukin receptor TIR domain"/>
    <property type="match status" value="1"/>
</dbReference>
<keyword evidence="3 6" id="KW-1133">Transmembrane helix</keyword>